<proteinExistence type="predicted"/>
<gene>
    <name evidence="2" type="ORF">EJB05_30635</name>
</gene>
<feature type="region of interest" description="Disordered" evidence="1">
    <location>
        <begin position="1"/>
        <end position="25"/>
    </location>
</feature>
<feature type="non-terminal residue" evidence="2">
    <location>
        <position position="1"/>
    </location>
</feature>
<evidence type="ECO:0000256" key="1">
    <source>
        <dbReference type="SAM" id="MobiDB-lite"/>
    </source>
</evidence>
<dbReference type="Proteomes" id="UP000324897">
    <property type="component" value="Unassembled WGS sequence"/>
</dbReference>
<dbReference type="AlphaFoldDB" id="A0A5J9UC26"/>
<accession>A0A5J9UC26</accession>
<dbReference type="EMBL" id="RWGY01000026">
    <property type="protein sequence ID" value="TVU21024.1"/>
    <property type="molecule type" value="Genomic_DNA"/>
</dbReference>
<evidence type="ECO:0000313" key="3">
    <source>
        <dbReference type="Proteomes" id="UP000324897"/>
    </source>
</evidence>
<reference evidence="2 3" key="1">
    <citation type="journal article" date="2019" name="Sci. Rep.">
        <title>A high-quality genome of Eragrostis curvula grass provides insights into Poaceae evolution and supports new strategies to enhance forage quality.</title>
        <authorList>
            <person name="Carballo J."/>
            <person name="Santos B.A.C.M."/>
            <person name="Zappacosta D."/>
            <person name="Garbus I."/>
            <person name="Selva J.P."/>
            <person name="Gallo C.A."/>
            <person name="Diaz A."/>
            <person name="Albertini E."/>
            <person name="Caccamo M."/>
            <person name="Echenique V."/>
        </authorList>
    </citation>
    <scope>NUCLEOTIDE SEQUENCE [LARGE SCALE GENOMIC DNA]</scope>
    <source>
        <strain evidence="3">cv. Victoria</strain>
        <tissue evidence="2">Leaf</tissue>
    </source>
</reference>
<organism evidence="2 3">
    <name type="scientific">Eragrostis curvula</name>
    <name type="common">weeping love grass</name>
    <dbReference type="NCBI Taxonomy" id="38414"/>
    <lineage>
        <taxon>Eukaryota</taxon>
        <taxon>Viridiplantae</taxon>
        <taxon>Streptophyta</taxon>
        <taxon>Embryophyta</taxon>
        <taxon>Tracheophyta</taxon>
        <taxon>Spermatophyta</taxon>
        <taxon>Magnoliopsida</taxon>
        <taxon>Liliopsida</taxon>
        <taxon>Poales</taxon>
        <taxon>Poaceae</taxon>
        <taxon>PACMAD clade</taxon>
        <taxon>Chloridoideae</taxon>
        <taxon>Eragrostideae</taxon>
        <taxon>Eragrostidinae</taxon>
        <taxon>Eragrostis</taxon>
    </lineage>
</organism>
<sequence length="161" mass="18204">LGEDPILRRLSPTSPPSTIPRLAASPRLRRRHCRRLPELEEPQRRRFGPRRHRYYPSPDAPPLLRLILWSSDAPKPFPDVAEEPPPLLAIERRLPDLPEPARPPSHAFGNHSMKLKLTNGSLQPNNLRVKHQGCLDGVVLGEALVLLMFILGEYYLGDALS</sequence>
<comment type="caution">
    <text evidence="2">The sequence shown here is derived from an EMBL/GenBank/DDBJ whole genome shotgun (WGS) entry which is preliminary data.</text>
</comment>
<protein>
    <submittedName>
        <fullName evidence="2">Uncharacterized protein</fullName>
    </submittedName>
</protein>
<name>A0A5J9UC26_9POAL</name>
<evidence type="ECO:0000313" key="2">
    <source>
        <dbReference type="EMBL" id="TVU21024.1"/>
    </source>
</evidence>
<keyword evidence="3" id="KW-1185">Reference proteome</keyword>